<dbReference type="RefSeq" id="WP_329075391.1">
    <property type="nucleotide sequence ID" value="NZ_CP109495.1"/>
</dbReference>
<evidence type="ECO:0000259" key="2">
    <source>
        <dbReference type="Pfam" id="PF07905"/>
    </source>
</evidence>
<dbReference type="Pfam" id="PF07905">
    <property type="entry name" value="PucR"/>
    <property type="match status" value="1"/>
</dbReference>
<feature type="domain" description="Purine catabolism PurC-like" evidence="2">
    <location>
        <begin position="8"/>
        <end position="121"/>
    </location>
</feature>
<dbReference type="EMBL" id="CP109495">
    <property type="protein sequence ID" value="WUX51719.1"/>
    <property type="molecule type" value="Genomic_DNA"/>
</dbReference>
<dbReference type="PANTHER" id="PTHR33744">
    <property type="entry name" value="CARBOHYDRATE DIACID REGULATOR"/>
    <property type="match status" value="1"/>
</dbReference>
<dbReference type="InterPro" id="IPR025736">
    <property type="entry name" value="PucR_C-HTH_dom"/>
</dbReference>
<dbReference type="InterPro" id="IPR012914">
    <property type="entry name" value="PucR_dom"/>
</dbReference>
<dbReference type="InterPro" id="IPR041522">
    <property type="entry name" value="CdaR_GGDEF"/>
</dbReference>
<feature type="domain" description="PucR C-terminal helix-turn-helix" evidence="3">
    <location>
        <begin position="434"/>
        <end position="491"/>
    </location>
</feature>
<evidence type="ECO:0000256" key="1">
    <source>
        <dbReference type="ARBA" id="ARBA00006754"/>
    </source>
</evidence>
<dbReference type="InterPro" id="IPR051448">
    <property type="entry name" value="CdaR-like_regulators"/>
</dbReference>
<reference evidence="5" key="1">
    <citation type="submission" date="2022-10" db="EMBL/GenBank/DDBJ databases">
        <title>The complete genomes of actinobacterial strains from the NBC collection.</title>
        <authorList>
            <person name="Joergensen T.S."/>
            <person name="Alvarez Arevalo M."/>
            <person name="Sterndorff E.B."/>
            <person name="Faurdal D."/>
            <person name="Vuksanovic O."/>
            <person name="Mourched A.-S."/>
            <person name="Charusanti P."/>
            <person name="Shaw S."/>
            <person name="Blin K."/>
            <person name="Weber T."/>
        </authorList>
    </citation>
    <scope>NUCLEOTIDE SEQUENCE</scope>
    <source>
        <strain evidence="5">NBC_01432</strain>
    </source>
</reference>
<protein>
    <submittedName>
        <fullName evidence="5">Helix-turn-helix domain-containing protein</fullName>
    </submittedName>
</protein>
<evidence type="ECO:0000313" key="5">
    <source>
        <dbReference type="EMBL" id="WUX51719.1"/>
    </source>
</evidence>
<evidence type="ECO:0000259" key="4">
    <source>
        <dbReference type="Pfam" id="PF17853"/>
    </source>
</evidence>
<dbReference type="Pfam" id="PF17853">
    <property type="entry name" value="GGDEF_2"/>
    <property type="match status" value="1"/>
</dbReference>
<comment type="similarity">
    <text evidence="1">Belongs to the CdaR family.</text>
</comment>
<dbReference type="Gene3D" id="1.10.10.2840">
    <property type="entry name" value="PucR C-terminal helix-turn-helix domain"/>
    <property type="match status" value="1"/>
</dbReference>
<gene>
    <name evidence="5" type="ORF">OG442_09295</name>
</gene>
<evidence type="ECO:0000259" key="3">
    <source>
        <dbReference type="Pfam" id="PF13556"/>
    </source>
</evidence>
<dbReference type="PANTHER" id="PTHR33744:SF17">
    <property type="entry name" value="CONSERVED PROTEIN"/>
    <property type="match status" value="1"/>
</dbReference>
<evidence type="ECO:0000313" key="6">
    <source>
        <dbReference type="Proteomes" id="UP001432209"/>
    </source>
</evidence>
<organism evidence="5 6">
    <name type="scientific">Streptomyces niveus</name>
    <name type="common">Streptomyces spheroides</name>
    <dbReference type="NCBI Taxonomy" id="193462"/>
    <lineage>
        <taxon>Bacteria</taxon>
        <taxon>Bacillati</taxon>
        <taxon>Actinomycetota</taxon>
        <taxon>Actinomycetes</taxon>
        <taxon>Kitasatosporales</taxon>
        <taxon>Streptomycetaceae</taxon>
        <taxon>Streptomyces</taxon>
    </lineage>
</organism>
<name>A0ABZ1ZZM9_STRNV</name>
<accession>A0ABZ1ZZM9</accession>
<feature type="domain" description="CdaR GGDEF-like" evidence="4">
    <location>
        <begin position="264"/>
        <end position="379"/>
    </location>
</feature>
<dbReference type="Proteomes" id="UP001432209">
    <property type="component" value="Chromosome"/>
</dbReference>
<dbReference type="InterPro" id="IPR042070">
    <property type="entry name" value="PucR_C-HTH_sf"/>
</dbReference>
<proteinExistence type="inferred from homology"/>
<sequence>MHIAHLLRDESLGLRPLWCEDTMLGREISGVTATDLADPARSVRPGELVLSGLLWWTPDDGPAKAERFVSALRTAGAAALLAGEKTHGGVPDDLVHACRRHAVPVAAVPAHVMFRTITDSVQLRQRSGPGGRPALPEPTRERLNRLLAEGADPAALLEAAFAHLDRPAAYLLTASGRTVAATTDAVRPPMDLPMDGTGVTVPVDVAEAGPYERLRLYLPEPADTPPRELQEIAAILATWQRSGAGHRAAAYEAASALGALLTGGAADPFALRAALLACGLPPQGPYEVITAAPDRWALAEAVAHLRPGGAAVGALPDGTAFAVLATGQPAESPTEPLAEIWPRIAACDPSRPRHAGTGPRADGPEDLNGALSQARYALASGRNAAPGTSSVTGAASFTGLAALLTGIPEEVRTAYSHTVLGSLLAADNASSAVLLQTLETFLARDGSWARAAEELRLHVNTVHYRIGRIEQITGRDLSRLDDRLDLRAALLCRGT</sequence>
<keyword evidence="6" id="KW-1185">Reference proteome</keyword>
<dbReference type="Pfam" id="PF13556">
    <property type="entry name" value="HTH_30"/>
    <property type="match status" value="1"/>
</dbReference>